<organism evidence="1 2">
    <name type="scientific">Parendozoicomonas callyspongiae</name>
    <dbReference type="NCBI Taxonomy" id="2942213"/>
    <lineage>
        <taxon>Bacteria</taxon>
        <taxon>Pseudomonadati</taxon>
        <taxon>Pseudomonadota</taxon>
        <taxon>Gammaproteobacteria</taxon>
        <taxon>Oceanospirillales</taxon>
        <taxon>Endozoicomonadaceae</taxon>
        <taxon>Parendozoicomonas</taxon>
    </lineage>
</organism>
<name>A0ABT0PLG9_9GAMM</name>
<evidence type="ECO:0000313" key="1">
    <source>
        <dbReference type="EMBL" id="MCL6272198.1"/>
    </source>
</evidence>
<comment type="caution">
    <text evidence="1">The sequence shown here is derived from an EMBL/GenBank/DDBJ whole genome shotgun (WGS) entry which is preliminary data.</text>
</comment>
<keyword evidence="2" id="KW-1185">Reference proteome</keyword>
<accession>A0ABT0PLG9</accession>
<evidence type="ECO:0000313" key="2">
    <source>
        <dbReference type="Proteomes" id="UP001203338"/>
    </source>
</evidence>
<reference evidence="1 2" key="1">
    <citation type="submission" date="2022-05" db="EMBL/GenBank/DDBJ databases">
        <authorList>
            <person name="Park J.-S."/>
        </authorList>
    </citation>
    <scope>NUCLEOTIDE SEQUENCE [LARGE SCALE GENOMIC DNA]</scope>
    <source>
        <strain evidence="1 2">2012CJ34-2</strain>
    </source>
</reference>
<sequence length="246" mass="28325">MSIAQKVDKRISRWPDSKVFRLQDFEEYRDNPKAVSEALSRQVKQDKVIRFSKGRFYKPKVTRYGKVRPGQEAFVEAFLFRSSRKKREQVAYITGASLFYEWGLTTQVPSRVQMASTEGSFEQTVKGVRISAKKSSVDKLNENRVLVLQVLDVVKSFKTIPDADTANIVRVLKSYVNKFNKSAIREIEAIAVKYYRPSVQAFMGALLEDTLEYKSKKLKENLSPLSQYKMGVDSNLIKNTEAWQLQ</sequence>
<dbReference type="Proteomes" id="UP001203338">
    <property type="component" value="Unassembled WGS sequence"/>
</dbReference>
<dbReference type="Pfam" id="PF19570">
    <property type="entry name" value="DUF6088"/>
    <property type="match status" value="1"/>
</dbReference>
<dbReference type="InterPro" id="IPR045738">
    <property type="entry name" value="DUF6088"/>
</dbReference>
<dbReference type="EMBL" id="JAMFLX010000055">
    <property type="protein sequence ID" value="MCL6272198.1"/>
    <property type="molecule type" value="Genomic_DNA"/>
</dbReference>
<protein>
    <submittedName>
        <fullName evidence="1">DUF6088 family protein</fullName>
    </submittedName>
</protein>
<proteinExistence type="predicted"/>
<gene>
    <name evidence="1" type="ORF">M3P05_19950</name>
</gene>
<dbReference type="RefSeq" id="WP_249701886.1">
    <property type="nucleotide sequence ID" value="NZ_JAMFLX010000055.1"/>
</dbReference>